<sequence>MTRTFLAIAAASAAAMSLSAPAVACISCEYVPEVVRNHTTSSPPSHARSRAYEAVEERRARKSRVTKSDDGGSKAKKHIERAEKTDKPSKSESAEKSEPAKKVDTAKATPAETENSTFAAAGGSDNKQAEATTTTPAKSGPQTEHSTISGASTDKPAGSKTAEASPVPAKDEEKVSNVGCKKFFPTVGLTLTVPCE</sequence>
<dbReference type="EMBL" id="WMBQ01000002">
    <property type="protein sequence ID" value="MTD95743.1"/>
    <property type="molecule type" value="Genomic_DNA"/>
</dbReference>
<evidence type="ECO:0000313" key="4">
    <source>
        <dbReference type="Proteomes" id="UP000440694"/>
    </source>
</evidence>
<feature type="region of interest" description="Disordered" evidence="1">
    <location>
        <begin position="37"/>
        <end position="177"/>
    </location>
</feature>
<feature type="chain" id="PRO_5026355860" evidence="2">
    <location>
        <begin position="25"/>
        <end position="196"/>
    </location>
</feature>
<organism evidence="3 4">
    <name type="scientific">Hyphomicrobium album</name>
    <dbReference type="NCBI Taxonomy" id="2665159"/>
    <lineage>
        <taxon>Bacteria</taxon>
        <taxon>Pseudomonadati</taxon>
        <taxon>Pseudomonadota</taxon>
        <taxon>Alphaproteobacteria</taxon>
        <taxon>Hyphomicrobiales</taxon>
        <taxon>Hyphomicrobiaceae</taxon>
        <taxon>Hyphomicrobium</taxon>
    </lineage>
</organism>
<name>A0A6I3KMR7_9HYPH</name>
<dbReference type="RefSeq" id="WP_154740252.1">
    <property type="nucleotide sequence ID" value="NZ_WMBQ01000002.1"/>
</dbReference>
<accession>A0A6I3KMR7</accession>
<feature type="compositionally biased region" description="Basic and acidic residues" evidence="1">
    <location>
        <begin position="50"/>
        <end position="59"/>
    </location>
</feature>
<dbReference type="AlphaFoldDB" id="A0A6I3KMR7"/>
<evidence type="ECO:0000256" key="1">
    <source>
        <dbReference type="SAM" id="MobiDB-lite"/>
    </source>
</evidence>
<evidence type="ECO:0000313" key="3">
    <source>
        <dbReference type="EMBL" id="MTD95743.1"/>
    </source>
</evidence>
<evidence type="ECO:0000256" key="2">
    <source>
        <dbReference type="SAM" id="SignalP"/>
    </source>
</evidence>
<gene>
    <name evidence="3" type="ORF">GIW81_15495</name>
</gene>
<feature type="compositionally biased region" description="Basic and acidic residues" evidence="1">
    <location>
        <begin position="80"/>
        <end position="105"/>
    </location>
</feature>
<keyword evidence="4" id="KW-1185">Reference proteome</keyword>
<proteinExistence type="predicted"/>
<feature type="compositionally biased region" description="Polar residues" evidence="1">
    <location>
        <begin position="125"/>
        <end position="152"/>
    </location>
</feature>
<reference evidence="3 4" key="1">
    <citation type="submission" date="2019-11" db="EMBL/GenBank/DDBJ databases">
        <title>Identification of a novel strain.</title>
        <authorList>
            <person name="Xu Q."/>
            <person name="Wang G."/>
        </authorList>
    </citation>
    <scope>NUCLEOTIDE SEQUENCE [LARGE SCALE GENOMIC DNA]</scope>
    <source>
        <strain evidence="4">xq</strain>
    </source>
</reference>
<feature type="signal peptide" evidence="2">
    <location>
        <begin position="1"/>
        <end position="24"/>
    </location>
</feature>
<protein>
    <submittedName>
        <fullName evidence="3">Uncharacterized protein</fullName>
    </submittedName>
</protein>
<dbReference type="Proteomes" id="UP000440694">
    <property type="component" value="Unassembled WGS sequence"/>
</dbReference>
<keyword evidence="2" id="KW-0732">Signal</keyword>
<comment type="caution">
    <text evidence="3">The sequence shown here is derived from an EMBL/GenBank/DDBJ whole genome shotgun (WGS) entry which is preliminary data.</text>
</comment>